<name>A0ABV6FSM2_9BACT</name>
<reference evidence="1 2" key="1">
    <citation type="submission" date="2024-09" db="EMBL/GenBank/DDBJ databases">
        <authorList>
            <person name="Sun Q."/>
            <person name="Mori K."/>
        </authorList>
    </citation>
    <scope>NUCLEOTIDE SEQUENCE [LARGE SCALE GENOMIC DNA]</scope>
    <source>
        <strain evidence="1 2">CCM 7650</strain>
    </source>
</reference>
<organism evidence="1 2">
    <name type="scientific">Fontibacter flavus</name>
    <dbReference type="NCBI Taxonomy" id="654838"/>
    <lineage>
        <taxon>Bacteria</taxon>
        <taxon>Pseudomonadati</taxon>
        <taxon>Bacteroidota</taxon>
        <taxon>Cytophagia</taxon>
        <taxon>Cytophagales</taxon>
        <taxon>Cyclobacteriaceae</taxon>
        <taxon>Fontibacter</taxon>
    </lineage>
</organism>
<proteinExistence type="predicted"/>
<dbReference type="RefSeq" id="WP_382387324.1">
    <property type="nucleotide sequence ID" value="NZ_JBHLWI010000026.1"/>
</dbReference>
<evidence type="ECO:0000313" key="2">
    <source>
        <dbReference type="Proteomes" id="UP001589797"/>
    </source>
</evidence>
<dbReference type="EMBL" id="JBHLWI010000026">
    <property type="protein sequence ID" value="MFC0262868.1"/>
    <property type="molecule type" value="Genomic_DNA"/>
</dbReference>
<keyword evidence="2" id="KW-1185">Reference proteome</keyword>
<evidence type="ECO:0000313" key="1">
    <source>
        <dbReference type="EMBL" id="MFC0262868.1"/>
    </source>
</evidence>
<dbReference type="Proteomes" id="UP001589797">
    <property type="component" value="Unassembled WGS sequence"/>
</dbReference>
<accession>A0ABV6FSM2</accession>
<gene>
    <name evidence="1" type="ORF">ACFFIP_09255</name>
</gene>
<comment type="caution">
    <text evidence="1">The sequence shown here is derived from an EMBL/GenBank/DDBJ whole genome shotgun (WGS) entry which is preliminary data.</text>
</comment>
<sequence>MLQEFFLPAPILSEVITGYLFYEGSNEYPEHVDLYENSISIGVPLGDPFNIIVGKNLNDIGTFVVTFNKPLLINGKQKQTHIWVEGEYKLCMAIFSPKAQKKIREYLQIEEFLNLCPLCRTELSLFNLAVRNKLRRNESPETALPIIENELVKFFNKLPS</sequence>
<protein>
    <submittedName>
        <fullName evidence="1">Uncharacterized protein</fullName>
    </submittedName>
</protein>